<evidence type="ECO:0000313" key="3">
    <source>
        <dbReference type="Proteomes" id="UP000634136"/>
    </source>
</evidence>
<evidence type="ECO:0000256" key="1">
    <source>
        <dbReference type="SAM" id="Phobius"/>
    </source>
</evidence>
<organism evidence="2 3">
    <name type="scientific">Senna tora</name>
    <dbReference type="NCBI Taxonomy" id="362788"/>
    <lineage>
        <taxon>Eukaryota</taxon>
        <taxon>Viridiplantae</taxon>
        <taxon>Streptophyta</taxon>
        <taxon>Embryophyta</taxon>
        <taxon>Tracheophyta</taxon>
        <taxon>Spermatophyta</taxon>
        <taxon>Magnoliopsida</taxon>
        <taxon>eudicotyledons</taxon>
        <taxon>Gunneridae</taxon>
        <taxon>Pentapetalae</taxon>
        <taxon>rosids</taxon>
        <taxon>fabids</taxon>
        <taxon>Fabales</taxon>
        <taxon>Fabaceae</taxon>
        <taxon>Caesalpinioideae</taxon>
        <taxon>Cassia clade</taxon>
        <taxon>Senna</taxon>
    </lineage>
</organism>
<feature type="transmembrane region" description="Helical" evidence="1">
    <location>
        <begin position="23"/>
        <end position="46"/>
    </location>
</feature>
<dbReference type="AlphaFoldDB" id="A0A834X7R0"/>
<gene>
    <name evidence="2" type="ORF">G2W53_008042</name>
</gene>
<accession>A0A834X7R0</accession>
<evidence type="ECO:0000313" key="2">
    <source>
        <dbReference type="EMBL" id="KAF7839560.1"/>
    </source>
</evidence>
<keyword evidence="1" id="KW-0812">Transmembrane</keyword>
<protein>
    <submittedName>
        <fullName evidence="2">Uncharacterized protein</fullName>
    </submittedName>
</protein>
<name>A0A834X7R0_9FABA</name>
<proteinExistence type="predicted"/>
<keyword evidence="1" id="KW-0472">Membrane</keyword>
<reference evidence="2" key="1">
    <citation type="submission" date="2020-09" db="EMBL/GenBank/DDBJ databases">
        <title>Genome-Enabled Discovery of Anthraquinone Biosynthesis in Senna tora.</title>
        <authorList>
            <person name="Kang S.-H."/>
            <person name="Pandey R.P."/>
            <person name="Lee C.-M."/>
            <person name="Sim J.-S."/>
            <person name="Jeong J.-T."/>
            <person name="Choi B.-S."/>
            <person name="Jung M."/>
            <person name="Ginzburg D."/>
            <person name="Zhao K."/>
            <person name="Won S.Y."/>
            <person name="Oh T.-J."/>
            <person name="Yu Y."/>
            <person name="Kim N.-H."/>
            <person name="Lee O.R."/>
            <person name="Lee T.-H."/>
            <person name="Bashyal P."/>
            <person name="Kim T.-S."/>
            <person name="Lee W.-H."/>
            <person name="Kawkins C."/>
            <person name="Kim C.-K."/>
            <person name="Kim J.S."/>
            <person name="Ahn B.O."/>
            <person name="Rhee S.Y."/>
            <person name="Sohng J.K."/>
        </authorList>
    </citation>
    <scope>NUCLEOTIDE SEQUENCE</scope>
    <source>
        <tissue evidence="2">Leaf</tissue>
    </source>
</reference>
<dbReference type="Proteomes" id="UP000634136">
    <property type="component" value="Unassembled WGS sequence"/>
</dbReference>
<sequence length="67" mass="7188">MSIGGVEDPIEHAFKKSLSHFRIVRVLATMFLGLPLLLSGKFQILLLPPIPVPNGPVGIGRRGGKTV</sequence>
<keyword evidence="3" id="KW-1185">Reference proteome</keyword>
<keyword evidence="1" id="KW-1133">Transmembrane helix</keyword>
<dbReference type="EMBL" id="JAAIUW010000003">
    <property type="protein sequence ID" value="KAF7839560.1"/>
    <property type="molecule type" value="Genomic_DNA"/>
</dbReference>
<comment type="caution">
    <text evidence="2">The sequence shown here is derived from an EMBL/GenBank/DDBJ whole genome shotgun (WGS) entry which is preliminary data.</text>
</comment>